<dbReference type="GO" id="GO:0032301">
    <property type="term" value="C:MutSalpha complex"/>
    <property type="evidence" value="ECO:0007669"/>
    <property type="project" value="TreeGrafter"/>
</dbReference>
<dbReference type="InterPro" id="IPR045076">
    <property type="entry name" value="MutS"/>
</dbReference>
<evidence type="ECO:0000256" key="3">
    <source>
        <dbReference type="ARBA" id="ARBA00022840"/>
    </source>
</evidence>
<evidence type="ECO:0000256" key="4">
    <source>
        <dbReference type="ARBA" id="ARBA00023125"/>
    </source>
</evidence>
<evidence type="ECO:0000256" key="1">
    <source>
        <dbReference type="ARBA" id="ARBA00006271"/>
    </source>
</evidence>
<reference evidence="8 9" key="1">
    <citation type="submission" date="2020-04" db="EMBL/GenBank/DDBJ databases">
        <title>Perkinsus olseni comparative genomics.</title>
        <authorList>
            <person name="Bogema D.R."/>
        </authorList>
    </citation>
    <scope>NUCLEOTIDE SEQUENCE [LARGE SCALE GENOMIC DNA]</scope>
    <source>
        <strain evidence="6">ATCC PRA-179</strain>
        <strain evidence="7">ATCC PRA-31</strain>
    </source>
</reference>
<name>A0A7J6LG45_PEROL</name>
<dbReference type="Proteomes" id="UP000572268">
    <property type="component" value="Unassembled WGS sequence"/>
</dbReference>
<keyword evidence="3" id="KW-0067">ATP-binding</keyword>
<accession>A0A7J6LG45</accession>
<feature type="domain" description="DNA mismatch repair proteins mutS family" evidence="5">
    <location>
        <begin position="1"/>
        <end position="99"/>
    </location>
</feature>
<dbReference type="EMBL" id="JABANN010000483">
    <property type="protein sequence ID" value="KAF4658239.1"/>
    <property type="molecule type" value="Genomic_DNA"/>
</dbReference>
<evidence type="ECO:0000313" key="9">
    <source>
        <dbReference type="Proteomes" id="UP000572268"/>
    </source>
</evidence>
<dbReference type="GO" id="GO:0030983">
    <property type="term" value="F:mismatched DNA binding"/>
    <property type="evidence" value="ECO:0007669"/>
    <property type="project" value="InterPro"/>
</dbReference>
<dbReference type="OrthoDB" id="10252754at2759"/>
<dbReference type="InterPro" id="IPR027417">
    <property type="entry name" value="P-loop_NTPase"/>
</dbReference>
<dbReference type="AlphaFoldDB" id="A0A7J6LG45"/>
<dbReference type="EMBL" id="JABAHT010000484">
    <property type="protein sequence ID" value="KAF4655140.1"/>
    <property type="molecule type" value="Genomic_DNA"/>
</dbReference>
<dbReference type="InterPro" id="IPR000432">
    <property type="entry name" value="DNA_mismatch_repair_MutS_C"/>
</dbReference>
<comment type="similarity">
    <text evidence="1">Belongs to the DNA mismatch repair MutS family.</text>
</comment>
<dbReference type="GO" id="GO:0006298">
    <property type="term" value="P:mismatch repair"/>
    <property type="evidence" value="ECO:0007669"/>
    <property type="project" value="InterPro"/>
</dbReference>
<dbReference type="GO" id="GO:0140664">
    <property type="term" value="F:ATP-dependent DNA damage sensor activity"/>
    <property type="evidence" value="ECO:0007669"/>
    <property type="project" value="InterPro"/>
</dbReference>
<evidence type="ECO:0000313" key="8">
    <source>
        <dbReference type="Proteomes" id="UP000570595"/>
    </source>
</evidence>
<dbReference type="GO" id="GO:0005524">
    <property type="term" value="F:ATP binding"/>
    <property type="evidence" value="ECO:0007669"/>
    <property type="project" value="UniProtKB-KW"/>
</dbReference>
<gene>
    <name evidence="7" type="primary">MSH6_1</name>
    <name evidence="6" type="synonym">MSH6_4</name>
    <name evidence="7" type="ORF">FOL46_007051</name>
    <name evidence="6" type="ORF">FOZ61_007756</name>
</gene>
<protein>
    <submittedName>
        <fullName evidence="7">DNA mismatch repair protein msh6</fullName>
    </submittedName>
</protein>
<evidence type="ECO:0000313" key="6">
    <source>
        <dbReference type="EMBL" id="KAF4655140.1"/>
    </source>
</evidence>
<evidence type="ECO:0000256" key="2">
    <source>
        <dbReference type="ARBA" id="ARBA00022741"/>
    </source>
</evidence>
<dbReference type="SUPFAM" id="SSF52540">
    <property type="entry name" value="P-loop containing nucleoside triphosphate hydrolases"/>
    <property type="match status" value="1"/>
</dbReference>
<dbReference type="PANTHER" id="PTHR11361:SF148">
    <property type="entry name" value="DNA MISMATCH REPAIR PROTEIN MSH6"/>
    <property type="match status" value="1"/>
</dbReference>
<proteinExistence type="inferred from homology"/>
<dbReference type="Gene3D" id="3.40.50.300">
    <property type="entry name" value="P-loop containing nucleotide triphosphate hydrolases"/>
    <property type="match status" value="1"/>
</dbReference>
<sequence length="130" mass="14254">RGTSTFDGAAIAHAVLERVSEHIGCRAVFATHYHELAEDETLLNTGLYHQACLVNPTTREVTFLYKFTKGRCPQSHAMHVAKIAGLPEVIVEEAREMSAVFHSAVKSSAVPSDDEALGNFYDSVKYVVAF</sequence>
<keyword evidence="4" id="KW-0238">DNA-binding</keyword>
<dbReference type="SMART" id="SM00534">
    <property type="entry name" value="MUTSac"/>
    <property type="match status" value="1"/>
</dbReference>
<dbReference type="Pfam" id="PF00488">
    <property type="entry name" value="MutS_V"/>
    <property type="match status" value="1"/>
</dbReference>
<dbReference type="PANTHER" id="PTHR11361">
    <property type="entry name" value="DNA MISMATCH REPAIR PROTEIN MUTS FAMILY MEMBER"/>
    <property type="match status" value="1"/>
</dbReference>
<feature type="non-terminal residue" evidence="7">
    <location>
        <position position="1"/>
    </location>
</feature>
<organism evidence="7 9">
    <name type="scientific">Perkinsus olseni</name>
    <name type="common">Perkinsus atlanticus</name>
    <dbReference type="NCBI Taxonomy" id="32597"/>
    <lineage>
        <taxon>Eukaryota</taxon>
        <taxon>Sar</taxon>
        <taxon>Alveolata</taxon>
        <taxon>Perkinsozoa</taxon>
        <taxon>Perkinsea</taxon>
        <taxon>Perkinsida</taxon>
        <taxon>Perkinsidae</taxon>
        <taxon>Perkinsus</taxon>
    </lineage>
</organism>
<evidence type="ECO:0000259" key="5">
    <source>
        <dbReference type="SMART" id="SM00534"/>
    </source>
</evidence>
<dbReference type="Proteomes" id="UP000570595">
    <property type="component" value="Unassembled WGS sequence"/>
</dbReference>
<evidence type="ECO:0000313" key="7">
    <source>
        <dbReference type="EMBL" id="KAF4658239.1"/>
    </source>
</evidence>
<keyword evidence="2" id="KW-0547">Nucleotide-binding</keyword>
<comment type="caution">
    <text evidence="7">The sequence shown here is derived from an EMBL/GenBank/DDBJ whole genome shotgun (WGS) entry which is preliminary data.</text>
</comment>